<dbReference type="Proteomes" id="UP000600774">
    <property type="component" value="Unassembled WGS sequence"/>
</dbReference>
<proteinExistence type="predicted"/>
<gene>
    <name evidence="1" type="ORF">HA338_06245</name>
</gene>
<sequence>MTKNVTVRFDLREDVPADVGNVYIGKQVRKEYTLDHVPAILEHIAKKIATAKKTTGQESVALCIFGSTYVPVLLAIVANLRGWDDITSIEYGNPHTLPCVVHPLNGL</sequence>
<accession>A0A832S7S8</accession>
<dbReference type="EMBL" id="DUJU01000074">
    <property type="protein sequence ID" value="HIH93641.1"/>
    <property type="molecule type" value="Genomic_DNA"/>
</dbReference>
<reference evidence="1" key="1">
    <citation type="journal article" date="2020" name="bioRxiv">
        <title>A rank-normalized archaeal taxonomy based on genome phylogeny resolves widespread incomplete and uneven classifications.</title>
        <authorList>
            <person name="Rinke C."/>
            <person name="Chuvochina M."/>
            <person name="Mussig A.J."/>
            <person name="Chaumeil P.-A."/>
            <person name="Waite D.W."/>
            <person name="Whitman W.B."/>
            <person name="Parks D.H."/>
            <person name="Hugenholtz P."/>
        </authorList>
    </citation>
    <scope>NUCLEOTIDE SEQUENCE</scope>
    <source>
        <strain evidence="1">UBA8876</strain>
    </source>
</reference>
<evidence type="ECO:0008006" key="3">
    <source>
        <dbReference type="Google" id="ProtNLM"/>
    </source>
</evidence>
<dbReference type="AlphaFoldDB" id="A0A832S7S8"/>
<comment type="caution">
    <text evidence="1">The sequence shown here is derived from an EMBL/GenBank/DDBJ whole genome shotgun (WGS) entry which is preliminary data.</text>
</comment>
<name>A0A832S7S8_9EURY</name>
<evidence type="ECO:0000313" key="2">
    <source>
        <dbReference type="Proteomes" id="UP000600774"/>
    </source>
</evidence>
<organism evidence="1 2">
    <name type="scientific">Methanosarcina acetivorans</name>
    <dbReference type="NCBI Taxonomy" id="2214"/>
    <lineage>
        <taxon>Archaea</taxon>
        <taxon>Methanobacteriati</taxon>
        <taxon>Methanobacteriota</taxon>
        <taxon>Stenosarchaea group</taxon>
        <taxon>Methanomicrobia</taxon>
        <taxon>Methanosarcinales</taxon>
        <taxon>Methanosarcinaceae</taxon>
        <taxon>Methanosarcina</taxon>
    </lineage>
</organism>
<evidence type="ECO:0000313" key="1">
    <source>
        <dbReference type="EMBL" id="HIH93641.1"/>
    </source>
</evidence>
<protein>
    <recommendedName>
        <fullName evidence="3">SMODS-associated and fused to various effectors domain-containing protein</fullName>
    </recommendedName>
</protein>